<gene>
    <name evidence="4" type="ORF">GCM10010982_04860</name>
</gene>
<dbReference type="GO" id="GO:0007165">
    <property type="term" value="P:signal transduction"/>
    <property type="evidence" value="ECO:0007669"/>
    <property type="project" value="InterPro"/>
</dbReference>
<feature type="transmembrane region" description="Helical" evidence="1">
    <location>
        <begin position="164"/>
        <end position="183"/>
    </location>
</feature>
<dbReference type="InterPro" id="IPR035919">
    <property type="entry name" value="EAL_sf"/>
</dbReference>
<dbReference type="PROSITE" id="PS50883">
    <property type="entry name" value="EAL"/>
    <property type="match status" value="1"/>
</dbReference>
<protein>
    <submittedName>
        <fullName evidence="4">GGDEF domain-containing protein</fullName>
    </submittedName>
</protein>
<dbReference type="CDD" id="cd01948">
    <property type="entry name" value="EAL"/>
    <property type="match status" value="1"/>
</dbReference>
<evidence type="ECO:0000313" key="4">
    <source>
        <dbReference type="EMBL" id="GGO64729.1"/>
    </source>
</evidence>
<dbReference type="InterPro" id="IPR001633">
    <property type="entry name" value="EAL_dom"/>
</dbReference>
<evidence type="ECO:0000259" key="2">
    <source>
        <dbReference type="PROSITE" id="PS50883"/>
    </source>
</evidence>
<dbReference type="Pfam" id="PF00990">
    <property type="entry name" value="GGDEF"/>
    <property type="match status" value="1"/>
</dbReference>
<dbReference type="PANTHER" id="PTHR33121:SF79">
    <property type="entry name" value="CYCLIC DI-GMP PHOSPHODIESTERASE PDED-RELATED"/>
    <property type="match status" value="1"/>
</dbReference>
<dbReference type="InterPro" id="IPR029787">
    <property type="entry name" value="Nucleotide_cyclase"/>
</dbReference>
<dbReference type="Gene3D" id="6.20.270.20">
    <property type="entry name" value="LapD/MoxY periplasmic domain"/>
    <property type="match status" value="1"/>
</dbReference>
<evidence type="ECO:0000313" key="5">
    <source>
        <dbReference type="Proteomes" id="UP000606935"/>
    </source>
</evidence>
<dbReference type="Gene3D" id="3.20.20.450">
    <property type="entry name" value="EAL domain"/>
    <property type="match status" value="1"/>
</dbReference>
<dbReference type="SUPFAM" id="SSF55073">
    <property type="entry name" value="Nucleotide cyclase"/>
    <property type="match status" value="1"/>
</dbReference>
<keyword evidence="1" id="KW-0472">Membrane</keyword>
<feature type="domain" description="EAL" evidence="2">
    <location>
        <begin position="433"/>
        <end position="681"/>
    </location>
</feature>
<proteinExistence type="predicted"/>
<dbReference type="Pfam" id="PF00563">
    <property type="entry name" value="EAL"/>
    <property type="match status" value="1"/>
</dbReference>
<reference evidence="4" key="1">
    <citation type="journal article" date="2014" name="Int. J. Syst. Evol. Microbiol.">
        <title>Complete genome sequence of Corynebacterium casei LMG S-19264T (=DSM 44701T), isolated from a smear-ripened cheese.</title>
        <authorList>
            <consortium name="US DOE Joint Genome Institute (JGI-PGF)"/>
            <person name="Walter F."/>
            <person name="Albersmeier A."/>
            <person name="Kalinowski J."/>
            <person name="Ruckert C."/>
        </authorList>
    </citation>
    <scope>NUCLEOTIDE SEQUENCE</scope>
    <source>
        <strain evidence="4">CGMCC 1.7086</strain>
    </source>
</reference>
<dbReference type="InterPro" id="IPR003660">
    <property type="entry name" value="HAMP_dom"/>
</dbReference>
<keyword evidence="1" id="KW-0812">Transmembrane</keyword>
<keyword evidence="5" id="KW-1185">Reference proteome</keyword>
<dbReference type="SMART" id="SM00267">
    <property type="entry name" value="GGDEF"/>
    <property type="match status" value="1"/>
</dbReference>
<reference evidence="4" key="2">
    <citation type="submission" date="2020-09" db="EMBL/GenBank/DDBJ databases">
        <authorList>
            <person name="Sun Q."/>
            <person name="Zhou Y."/>
        </authorList>
    </citation>
    <scope>NUCLEOTIDE SEQUENCE</scope>
    <source>
        <strain evidence="4">CGMCC 1.7086</strain>
    </source>
</reference>
<dbReference type="InterPro" id="IPR032244">
    <property type="entry name" value="LapD_MoxY_N"/>
</dbReference>
<accession>A0A917YSY4</accession>
<comment type="caution">
    <text evidence="4">The sequence shown here is derived from an EMBL/GenBank/DDBJ whole genome shotgun (WGS) entry which is preliminary data.</text>
</comment>
<dbReference type="Pfam" id="PF16448">
    <property type="entry name" value="LapD_MoxY_N"/>
    <property type="match status" value="1"/>
</dbReference>
<dbReference type="InterPro" id="IPR042461">
    <property type="entry name" value="LapD_MoxY_peri_C"/>
</dbReference>
<name>A0A917YSY4_9ALTE</name>
<evidence type="ECO:0000256" key="1">
    <source>
        <dbReference type="SAM" id="Phobius"/>
    </source>
</evidence>
<dbReference type="SMART" id="SM00052">
    <property type="entry name" value="EAL"/>
    <property type="match status" value="1"/>
</dbReference>
<sequence length="694" mass="77435">MTEQHGVNVSGGLSLKAQLYGLLVTLLALAFASALYTSIEGVRAYQAKQLASHAQDAAHNLGLAISPHLDEPGLVLAETMASAIFDSGYYKQIQFTDAEGAVRFSRVHENSELNVPGWFQSWFPLYAPQMQSEVANGWIPGGTLTVQSHVGQAYEALWQSAKGLALNTLWLLVAAMLIGYLILRAVLSPLSALKGQALAVMRKEFHQVRRRPFTLELRALVNAFNQMVSNTERSFSEQANYAKQLSEQLYVDGLTGLPNRQALLMQFEPQREDALLHNDSLQLGLIRLPSLADVNQTDGYTGGDQYLLRCIDIVQQHLTALSDVRLYRLSGSELAILCRLDSDDLLQLNKKLTSEFAAQSTDIYPQGFAQVYFTQVKDKEPFADTISRLDTLHLTQTDVTAETRQDGTTEGHSRQYWRGVLKQYTAVTQTGLPIETESQFEHLSTSLAKHFELMLQPILGKDGDIIYSESLVRFNWQQAGLSTAATFSMAERLNLGPALERAVLCFVLSQLRHHPEHRIGINLSNVFVNDRMHQQWLLTLLKTLKGQLPPLVFEIKESALINQESRIRDLIQNLKEVGALVTIEHFGAHLSSFQSIGNLDIDYVKIDGSFIRSLNQHNNIFFVQSLTQICHAVGVKVLACHVESATTARQCMQLHIDGIQGRGFADTTSINECFKNFIYSDTPTGLELRNKFLS</sequence>
<dbReference type="InterPro" id="IPR000160">
    <property type="entry name" value="GGDEF_dom"/>
</dbReference>
<dbReference type="EMBL" id="BMLS01000001">
    <property type="protein sequence ID" value="GGO64729.1"/>
    <property type="molecule type" value="Genomic_DNA"/>
</dbReference>
<feature type="domain" description="HAMP" evidence="3">
    <location>
        <begin position="184"/>
        <end position="236"/>
    </location>
</feature>
<organism evidence="4 5">
    <name type="scientific">Bowmanella pacifica</name>
    <dbReference type="NCBI Taxonomy" id="502051"/>
    <lineage>
        <taxon>Bacteria</taxon>
        <taxon>Pseudomonadati</taxon>
        <taxon>Pseudomonadota</taxon>
        <taxon>Gammaproteobacteria</taxon>
        <taxon>Alteromonadales</taxon>
        <taxon>Alteromonadaceae</taxon>
        <taxon>Bowmanella</taxon>
    </lineage>
</organism>
<dbReference type="RefSeq" id="WP_188689783.1">
    <property type="nucleotide sequence ID" value="NZ_BMLS01000001.1"/>
</dbReference>
<keyword evidence="1" id="KW-1133">Transmembrane helix</keyword>
<dbReference type="Gene3D" id="3.30.110.200">
    <property type="match status" value="1"/>
</dbReference>
<dbReference type="PANTHER" id="PTHR33121">
    <property type="entry name" value="CYCLIC DI-GMP PHOSPHODIESTERASE PDEF"/>
    <property type="match status" value="1"/>
</dbReference>
<dbReference type="GO" id="GO:0016020">
    <property type="term" value="C:membrane"/>
    <property type="evidence" value="ECO:0007669"/>
    <property type="project" value="InterPro"/>
</dbReference>
<dbReference type="InterPro" id="IPR050706">
    <property type="entry name" value="Cyclic-di-GMP_PDE-like"/>
</dbReference>
<dbReference type="AlphaFoldDB" id="A0A917YSY4"/>
<dbReference type="SUPFAM" id="SSF141868">
    <property type="entry name" value="EAL domain-like"/>
    <property type="match status" value="1"/>
</dbReference>
<dbReference type="Proteomes" id="UP000606935">
    <property type="component" value="Unassembled WGS sequence"/>
</dbReference>
<dbReference type="PROSITE" id="PS50885">
    <property type="entry name" value="HAMP"/>
    <property type="match status" value="1"/>
</dbReference>
<evidence type="ECO:0000259" key="3">
    <source>
        <dbReference type="PROSITE" id="PS50885"/>
    </source>
</evidence>
<dbReference type="Gene3D" id="3.30.70.270">
    <property type="match status" value="1"/>
</dbReference>
<dbReference type="InterPro" id="IPR043128">
    <property type="entry name" value="Rev_trsase/Diguanyl_cyclase"/>
</dbReference>
<feature type="transmembrane region" description="Helical" evidence="1">
    <location>
        <begin position="20"/>
        <end position="39"/>
    </location>
</feature>
<dbReference type="GO" id="GO:0071111">
    <property type="term" value="F:cyclic-guanylate-specific phosphodiesterase activity"/>
    <property type="evidence" value="ECO:0007669"/>
    <property type="project" value="InterPro"/>
</dbReference>